<sequence length="71" mass="8100">MADERLDWAALRRAGLHQLRLAPDQFWSLTPLELRTMLGAELDRAGISRTGLDALMTRFPDLQKEAANDRH</sequence>
<keyword evidence="2" id="KW-1185">Reference proteome</keyword>
<evidence type="ECO:0000313" key="1">
    <source>
        <dbReference type="EMBL" id="QDY68925.1"/>
    </source>
</evidence>
<dbReference type="Pfam" id="PF09550">
    <property type="entry name" value="Phage_TAC_6"/>
    <property type="match status" value="1"/>
</dbReference>
<evidence type="ECO:0000313" key="2">
    <source>
        <dbReference type="Proteomes" id="UP000318483"/>
    </source>
</evidence>
<dbReference type="KEGG" id="lit:FPZ52_04275"/>
<accession>A0A5B8I677</accession>
<dbReference type="Proteomes" id="UP000318483">
    <property type="component" value="Chromosome"/>
</dbReference>
<dbReference type="InterPro" id="IPR019056">
    <property type="entry name" value="Phage_TAC_6"/>
</dbReference>
<dbReference type="InterPro" id="IPR011739">
    <property type="entry name" value="GTA_rcc01693"/>
</dbReference>
<reference evidence="1 2" key="1">
    <citation type="submission" date="2019-07" db="EMBL/GenBank/DDBJ databases">
        <title>Litoreibacter alkalisoli sp. nov., isolated from saline-alkaline soil.</title>
        <authorList>
            <person name="Wang S."/>
            <person name="Xu L."/>
            <person name="Xing Y.-T."/>
            <person name="Sun J.-Q."/>
        </authorList>
    </citation>
    <scope>NUCLEOTIDE SEQUENCE [LARGE SCALE GENOMIC DNA]</scope>
    <source>
        <strain evidence="1 2">LN3S51</strain>
    </source>
</reference>
<dbReference type="RefSeq" id="WP_146364038.1">
    <property type="nucleotide sequence ID" value="NZ_CP042261.1"/>
</dbReference>
<dbReference type="EMBL" id="CP042261">
    <property type="protein sequence ID" value="QDY68925.1"/>
    <property type="molecule type" value="Genomic_DNA"/>
</dbReference>
<organism evidence="1 2">
    <name type="scientific">Qingshengfaniella alkalisoli</name>
    <dbReference type="NCBI Taxonomy" id="2599296"/>
    <lineage>
        <taxon>Bacteria</taxon>
        <taxon>Pseudomonadati</taxon>
        <taxon>Pseudomonadota</taxon>
        <taxon>Alphaproteobacteria</taxon>
        <taxon>Rhodobacterales</taxon>
        <taxon>Paracoccaceae</taxon>
        <taxon>Qingshengfaniella</taxon>
    </lineage>
</organism>
<dbReference type="OrthoDB" id="7582980at2"/>
<proteinExistence type="predicted"/>
<name>A0A5B8I677_9RHOB</name>
<gene>
    <name evidence="1" type="ORF">FPZ52_04275</name>
</gene>
<protein>
    <submittedName>
        <fullName evidence="1">Phage tail assembly chaperone</fullName>
    </submittedName>
</protein>
<dbReference type="AlphaFoldDB" id="A0A5B8I677"/>
<dbReference type="NCBIfam" id="TIGR02216">
    <property type="entry name" value="phage_TIGR02216"/>
    <property type="match status" value="1"/>
</dbReference>